<sequence>MFMQYKFPENFWWGAATSGPQSEGRFNKAHRNIFDYWYDTDPDAFFDKVGPNVASNFYNSFREDIDLMRQVGLNSVRTSIQWSRLMKDFETGEVDADAVRFYNEVIDEFIAKGIRPVMNLVHFDIPVELLHQYGGWESKKVVDLFVIFARKCYELFGDRVKDWITFNEPMVIPEGGYLYKFHYPLKVDGKAAVQIVYNINLASAKGVQAYHEYCEKEGIKDGRIGIVINLTPAYPRSESPEDVAAAHFAEIFKNNAFLDPAVKGEFPAELVKILTDDGVIWESEPEELEIIRNNTVDYLGVNYYHPARAKARETALDESLGWLPEKHFEDYEWPEARINPHRGWEIYPKAIYDIAINVRDNYGNIPWYISENGMGVEGEAKFRNADGVIDDDYRIDFIKEHLEWLHKGIEEGANCFGYHLWTPIDCWSWMNAYKNRYGLIAVDDLATQKKTIKKSGVWFKSLSENNGF</sequence>
<dbReference type="EMBL" id="VUNR01000017">
    <property type="protein sequence ID" value="MSU09166.1"/>
    <property type="molecule type" value="Genomic_DNA"/>
</dbReference>
<protein>
    <submittedName>
        <fullName evidence="5">Glycoside hydrolase family 1 protein</fullName>
    </submittedName>
</protein>
<dbReference type="GO" id="GO:0008422">
    <property type="term" value="F:beta-glucosidase activity"/>
    <property type="evidence" value="ECO:0007669"/>
    <property type="project" value="TreeGrafter"/>
</dbReference>
<proteinExistence type="inferred from homology"/>
<dbReference type="GO" id="GO:0005829">
    <property type="term" value="C:cytosol"/>
    <property type="evidence" value="ECO:0007669"/>
    <property type="project" value="TreeGrafter"/>
</dbReference>
<keyword evidence="6" id="KW-1185">Reference proteome</keyword>
<dbReference type="PANTHER" id="PTHR10353:SF139">
    <property type="entry name" value="6-PHOSPHO-BETA-GLUCOSIDASE GMUD"/>
    <property type="match status" value="1"/>
</dbReference>
<dbReference type="FunFam" id="3.20.20.80:FF:000004">
    <property type="entry name" value="Beta-glucosidase 6-phospho-beta-glucosidase"/>
    <property type="match status" value="1"/>
</dbReference>
<name>A0A6I2UKE4_9FIRM</name>
<dbReference type="PRINTS" id="PR00131">
    <property type="entry name" value="GLHYDRLASE1"/>
</dbReference>
<dbReference type="Pfam" id="PF00232">
    <property type="entry name" value="Glyco_hydro_1"/>
    <property type="match status" value="1"/>
</dbReference>
<dbReference type="InterPro" id="IPR001360">
    <property type="entry name" value="Glyco_hydro_1"/>
</dbReference>
<evidence type="ECO:0000256" key="2">
    <source>
        <dbReference type="ARBA" id="ARBA00022801"/>
    </source>
</evidence>
<evidence type="ECO:0000256" key="4">
    <source>
        <dbReference type="RuleBase" id="RU003690"/>
    </source>
</evidence>
<dbReference type="AlphaFoldDB" id="A0A6I2UKE4"/>
<comment type="caution">
    <text evidence="5">The sequence shown here is derived from an EMBL/GenBank/DDBJ whole genome shotgun (WGS) entry which is preliminary data.</text>
</comment>
<dbReference type="SUPFAM" id="SSF51445">
    <property type="entry name" value="(Trans)glycosidases"/>
    <property type="match status" value="1"/>
</dbReference>
<gene>
    <name evidence="5" type="ORF">FYJ84_09230</name>
</gene>
<organism evidence="5 6">
    <name type="scientific">Anaerovibrio slackiae</name>
    <dbReference type="NCBI Taxonomy" id="2652309"/>
    <lineage>
        <taxon>Bacteria</taxon>
        <taxon>Bacillati</taxon>
        <taxon>Bacillota</taxon>
        <taxon>Negativicutes</taxon>
        <taxon>Selenomonadales</taxon>
        <taxon>Selenomonadaceae</taxon>
        <taxon>Anaerovibrio</taxon>
    </lineage>
</organism>
<reference evidence="5 6" key="1">
    <citation type="submission" date="2019-08" db="EMBL/GenBank/DDBJ databases">
        <title>In-depth cultivation of the pig gut microbiome towards novel bacterial diversity and tailored functional studies.</title>
        <authorList>
            <person name="Wylensek D."/>
            <person name="Hitch T.C.A."/>
            <person name="Clavel T."/>
        </authorList>
    </citation>
    <scope>NUCLEOTIDE SEQUENCE [LARGE SCALE GENOMIC DNA]</scope>
    <source>
        <strain evidence="5 6">WCA-693-APC-5D-A</strain>
    </source>
</reference>
<evidence type="ECO:0000313" key="6">
    <source>
        <dbReference type="Proteomes" id="UP000433181"/>
    </source>
</evidence>
<dbReference type="Proteomes" id="UP000433181">
    <property type="component" value="Unassembled WGS sequence"/>
</dbReference>
<dbReference type="PANTHER" id="PTHR10353">
    <property type="entry name" value="GLYCOSYL HYDROLASE"/>
    <property type="match status" value="1"/>
</dbReference>
<comment type="similarity">
    <text evidence="1 4">Belongs to the glycosyl hydrolase 1 family.</text>
</comment>
<evidence type="ECO:0000256" key="1">
    <source>
        <dbReference type="ARBA" id="ARBA00010838"/>
    </source>
</evidence>
<dbReference type="Gene3D" id="3.20.20.80">
    <property type="entry name" value="Glycosidases"/>
    <property type="match status" value="1"/>
</dbReference>
<evidence type="ECO:0000313" key="5">
    <source>
        <dbReference type="EMBL" id="MSU09166.1"/>
    </source>
</evidence>
<dbReference type="GO" id="GO:0016052">
    <property type="term" value="P:carbohydrate catabolic process"/>
    <property type="evidence" value="ECO:0007669"/>
    <property type="project" value="TreeGrafter"/>
</dbReference>
<keyword evidence="3" id="KW-0326">Glycosidase</keyword>
<evidence type="ECO:0000256" key="3">
    <source>
        <dbReference type="ARBA" id="ARBA00023295"/>
    </source>
</evidence>
<accession>A0A6I2UKE4</accession>
<dbReference type="InterPro" id="IPR017853">
    <property type="entry name" value="GH"/>
</dbReference>
<keyword evidence="2 5" id="KW-0378">Hydrolase</keyword>